<feature type="transmembrane region" description="Helical" evidence="1">
    <location>
        <begin position="7"/>
        <end position="25"/>
    </location>
</feature>
<organism evidence="2">
    <name type="scientific">Herelleviridae sp. cttEB8</name>
    <dbReference type="NCBI Taxonomy" id="2825832"/>
    <lineage>
        <taxon>Viruses</taxon>
        <taxon>Duplodnaviria</taxon>
        <taxon>Heunggongvirae</taxon>
        <taxon>Uroviricota</taxon>
        <taxon>Caudoviricetes</taxon>
        <taxon>Herelleviridae</taxon>
    </lineage>
</organism>
<keyword evidence="1" id="KW-0472">Membrane</keyword>
<keyword evidence="1" id="KW-0812">Transmembrane</keyword>
<accession>A0A8S5P847</accession>
<evidence type="ECO:0000313" key="2">
    <source>
        <dbReference type="EMBL" id="DAE02372.1"/>
    </source>
</evidence>
<proteinExistence type="predicted"/>
<keyword evidence="1" id="KW-1133">Transmembrane helix</keyword>
<feature type="transmembrane region" description="Helical" evidence="1">
    <location>
        <begin position="31"/>
        <end position="47"/>
    </location>
</feature>
<name>A0A8S5P847_9CAUD</name>
<dbReference type="EMBL" id="BK015344">
    <property type="protein sequence ID" value="DAE02372.1"/>
    <property type="molecule type" value="Genomic_DNA"/>
</dbReference>
<evidence type="ECO:0000256" key="1">
    <source>
        <dbReference type="SAM" id="Phobius"/>
    </source>
</evidence>
<sequence>MGKFMLLLLVWDIVALFAIILRPNFKYSSDVISWLIAGIALSVIIIIS</sequence>
<reference evidence="2" key="1">
    <citation type="journal article" date="2021" name="Proc. Natl. Acad. Sci. U.S.A.">
        <title>A Catalog of Tens of Thousands of Viruses from Human Metagenomes Reveals Hidden Associations with Chronic Diseases.</title>
        <authorList>
            <person name="Tisza M.J."/>
            <person name="Buck C.B."/>
        </authorList>
    </citation>
    <scope>NUCLEOTIDE SEQUENCE</scope>
    <source>
        <strain evidence="2">CttEB8</strain>
    </source>
</reference>
<protein>
    <submittedName>
        <fullName evidence="2">Uncharacterized protein</fullName>
    </submittedName>
</protein>